<dbReference type="Proteomes" id="UP001162131">
    <property type="component" value="Unassembled WGS sequence"/>
</dbReference>
<feature type="chain" id="PRO_5043426233" evidence="2">
    <location>
        <begin position="17"/>
        <end position="96"/>
    </location>
</feature>
<keyword evidence="1" id="KW-0812">Transmembrane</keyword>
<feature type="signal peptide" evidence="2">
    <location>
        <begin position="1"/>
        <end position="16"/>
    </location>
</feature>
<evidence type="ECO:0000256" key="1">
    <source>
        <dbReference type="SAM" id="Phobius"/>
    </source>
</evidence>
<keyword evidence="1" id="KW-0472">Membrane</keyword>
<feature type="transmembrane region" description="Helical" evidence="1">
    <location>
        <begin position="52"/>
        <end position="70"/>
    </location>
</feature>
<dbReference type="EMBL" id="CAJZBQ010000041">
    <property type="protein sequence ID" value="CAG9326582.1"/>
    <property type="molecule type" value="Genomic_DNA"/>
</dbReference>
<protein>
    <submittedName>
        <fullName evidence="3">Uncharacterized protein</fullName>
    </submittedName>
</protein>
<evidence type="ECO:0000313" key="4">
    <source>
        <dbReference type="Proteomes" id="UP001162131"/>
    </source>
</evidence>
<keyword evidence="1" id="KW-1133">Transmembrane helix</keyword>
<reference evidence="3" key="1">
    <citation type="submission" date="2021-09" db="EMBL/GenBank/DDBJ databases">
        <authorList>
            <consortium name="AG Swart"/>
            <person name="Singh M."/>
            <person name="Singh A."/>
            <person name="Seah K."/>
            <person name="Emmerich C."/>
        </authorList>
    </citation>
    <scope>NUCLEOTIDE SEQUENCE</scope>
    <source>
        <strain evidence="3">ATCC30299</strain>
    </source>
</reference>
<accession>A0AAU9JQK4</accession>
<evidence type="ECO:0000313" key="3">
    <source>
        <dbReference type="EMBL" id="CAG9326582.1"/>
    </source>
</evidence>
<dbReference type="AlphaFoldDB" id="A0AAU9JQK4"/>
<gene>
    <name evidence="3" type="ORF">BSTOLATCC_MIC41856</name>
</gene>
<proteinExistence type="predicted"/>
<comment type="caution">
    <text evidence="3">The sequence shown here is derived from an EMBL/GenBank/DDBJ whole genome shotgun (WGS) entry which is preliminary data.</text>
</comment>
<name>A0AAU9JQK4_9CILI</name>
<organism evidence="3 4">
    <name type="scientific">Blepharisma stoltei</name>
    <dbReference type="NCBI Taxonomy" id="1481888"/>
    <lineage>
        <taxon>Eukaryota</taxon>
        <taxon>Sar</taxon>
        <taxon>Alveolata</taxon>
        <taxon>Ciliophora</taxon>
        <taxon>Postciliodesmatophora</taxon>
        <taxon>Heterotrichea</taxon>
        <taxon>Heterotrichida</taxon>
        <taxon>Blepharismidae</taxon>
        <taxon>Blepharisma</taxon>
    </lineage>
</organism>
<sequence length="96" mass="10862">MHRLYLFLILLNAAWSLTSPKLFKGNLKENERQGPIVKVHVSIAMEWIQSNLIVVGLGILGTIIVGYAIVYKLKNSSSDKDIIVMKETRRFKCANC</sequence>
<evidence type="ECO:0000256" key="2">
    <source>
        <dbReference type="SAM" id="SignalP"/>
    </source>
</evidence>
<keyword evidence="4" id="KW-1185">Reference proteome</keyword>
<keyword evidence="2" id="KW-0732">Signal</keyword>